<keyword evidence="2" id="KW-1185">Reference proteome</keyword>
<evidence type="ECO:0000313" key="1">
    <source>
        <dbReference type="EMBL" id="KAF1830833.1"/>
    </source>
</evidence>
<proteinExistence type="predicted"/>
<evidence type="ECO:0000313" key="2">
    <source>
        <dbReference type="Proteomes" id="UP000800040"/>
    </source>
</evidence>
<organism evidence="1 2">
    <name type="scientific">Decorospora gaudefroyi</name>
    <dbReference type="NCBI Taxonomy" id="184978"/>
    <lineage>
        <taxon>Eukaryota</taxon>
        <taxon>Fungi</taxon>
        <taxon>Dikarya</taxon>
        <taxon>Ascomycota</taxon>
        <taxon>Pezizomycotina</taxon>
        <taxon>Dothideomycetes</taxon>
        <taxon>Pleosporomycetidae</taxon>
        <taxon>Pleosporales</taxon>
        <taxon>Pleosporineae</taxon>
        <taxon>Pleosporaceae</taxon>
        <taxon>Decorospora</taxon>
    </lineage>
</organism>
<dbReference type="Proteomes" id="UP000800040">
    <property type="component" value="Unassembled WGS sequence"/>
</dbReference>
<dbReference type="AlphaFoldDB" id="A0A6A5KBU8"/>
<reference evidence="1" key="1">
    <citation type="submission" date="2020-01" db="EMBL/GenBank/DDBJ databases">
        <authorList>
            <consortium name="DOE Joint Genome Institute"/>
            <person name="Haridas S."/>
            <person name="Albert R."/>
            <person name="Binder M."/>
            <person name="Bloem J."/>
            <person name="Labutti K."/>
            <person name="Salamov A."/>
            <person name="Andreopoulos B."/>
            <person name="Baker S.E."/>
            <person name="Barry K."/>
            <person name="Bills G."/>
            <person name="Bluhm B.H."/>
            <person name="Cannon C."/>
            <person name="Castanera R."/>
            <person name="Culley D.E."/>
            <person name="Daum C."/>
            <person name="Ezra D."/>
            <person name="Gonzalez J.B."/>
            <person name="Henrissat B."/>
            <person name="Kuo A."/>
            <person name="Liang C."/>
            <person name="Lipzen A."/>
            <person name="Lutzoni F."/>
            <person name="Magnuson J."/>
            <person name="Mondo S."/>
            <person name="Nolan M."/>
            <person name="Ohm R."/>
            <person name="Pangilinan J."/>
            <person name="Park H.-J."/>
            <person name="Ramirez L."/>
            <person name="Alfaro M."/>
            <person name="Sun H."/>
            <person name="Tritt A."/>
            <person name="Yoshinaga Y."/>
            <person name="Zwiers L.-H."/>
            <person name="Turgeon B.G."/>
            <person name="Goodwin S.B."/>
            <person name="Spatafora J.W."/>
            <person name="Crous P.W."/>
            <person name="Grigoriev I.V."/>
        </authorList>
    </citation>
    <scope>NUCLEOTIDE SEQUENCE</scope>
    <source>
        <strain evidence="1">P77</strain>
    </source>
</reference>
<name>A0A6A5KBU8_9PLEO</name>
<gene>
    <name evidence="1" type="ORF">BDW02DRAFT_80487</name>
</gene>
<sequence>MHQPCGLMRDGGRQAVAVPKPQGMASAFWWRRELDGEGRGFFEPVKGHSKRGLPCDGRRNNEGFVIPDAPAVSLRSAAGGRRVPRRRGWQLGTWTWSATGGRVIGPSPRTRASAVQRPRLAGGTAASRHSALQHGARLETGSPWQTRCWLQLGVKANVPQIPVRLARCNGAVIKLSSLPAASLLDAPTNSPSTQVAHSLQLRAHSP</sequence>
<protein>
    <submittedName>
        <fullName evidence="1">Uncharacterized protein</fullName>
    </submittedName>
</protein>
<dbReference type="EMBL" id="ML975382">
    <property type="protein sequence ID" value="KAF1830833.1"/>
    <property type="molecule type" value="Genomic_DNA"/>
</dbReference>
<accession>A0A6A5KBU8</accession>